<protein>
    <submittedName>
        <fullName evidence="2">Uncharacterized protein</fullName>
    </submittedName>
</protein>
<proteinExistence type="predicted"/>
<gene>
    <name evidence="2" type="ORF">LITE_LOCUS34929</name>
</gene>
<keyword evidence="1" id="KW-0812">Transmembrane</keyword>
<reference evidence="2" key="1">
    <citation type="submission" date="2022-08" db="EMBL/GenBank/DDBJ databases">
        <authorList>
            <person name="Gutierrez-Valencia J."/>
        </authorList>
    </citation>
    <scope>NUCLEOTIDE SEQUENCE</scope>
</reference>
<comment type="caution">
    <text evidence="2">The sequence shown here is derived from an EMBL/GenBank/DDBJ whole genome shotgun (WGS) entry which is preliminary data.</text>
</comment>
<organism evidence="2 3">
    <name type="scientific">Linum tenue</name>
    <dbReference type="NCBI Taxonomy" id="586396"/>
    <lineage>
        <taxon>Eukaryota</taxon>
        <taxon>Viridiplantae</taxon>
        <taxon>Streptophyta</taxon>
        <taxon>Embryophyta</taxon>
        <taxon>Tracheophyta</taxon>
        <taxon>Spermatophyta</taxon>
        <taxon>Magnoliopsida</taxon>
        <taxon>eudicotyledons</taxon>
        <taxon>Gunneridae</taxon>
        <taxon>Pentapetalae</taxon>
        <taxon>rosids</taxon>
        <taxon>fabids</taxon>
        <taxon>Malpighiales</taxon>
        <taxon>Linaceae</taxon>
        <taxon>Linum</taxon>
    </lineage>
</organism>
<dbReference type="EMBL" id="CAMGYJ010000008">
    <property type="protein sequence ID" value="CAI0461438.1"/>
    <property type="molecule type" value="Genomic_DNA"/>
</dbReference>
<feature type="non-terminal residue" evidence="2">
    <location>
        <position position="78"/>
    </location>
</feature>
<name>A0AAV0NTA1_9ROSI</name>
<feature type="transmembrane region" description="Helical" evidence="1">
    <location>
        <begin position="44"/>
        <end position="62"/>
    </location>
</feature>
<sequence>PTSISSFYLEQRRKWGDLTLWKGEAKVVGDLYSLKKLVLLSEELVVLFFFVGVGNFGYPLGLRNGRWSWLIGLTRVDW</sequence>
<dbReference type="AlphaFoldDB" id="A0AAV0NTA1"/>
<feature type="non-terminal residue" evidence="2">
    <location>
        <position position="1"/>
    </location>
</feature>
<evidence type="ECO:0000256" key="1">
    <source>
        <dbReference type="SAM" id="Phobius"/>
    </source>
</evidence>
<keyword evidence="3" id="KW-1185">Reference proteome</keyword>
<dbReference type="Proteomes" id="UP001154282">
    <property type="component" value="Unassembled WGS sequence"/>
</dbReference>
<keyword evidence="1" id="KW-0472">Membrane</keyword>
<accession>A0AAV0NTA1</accession>
<evidence type="ECO:0000313" key="2">
    <source>
        <dbReference type="EMBL" id="CAI0461438.1"/>
    </source>
</evidence>
<evidence type="ECO:0000313" key="3">
    <source>
        <dbReference type="Proteomes" id="UP001154282"/>
    </source>
</evidence>
<keyword evidence="1" id="KW-1133">Transmembrane helix</keyword>